<organism evidence="1 2">
    <name type="scientific">Periplaneta americana</name>
    <name type="common">American cockroach</name>
    <name type="synonym">Blatta americana</name>
    <dbReference type="NCBI Taxonomy" id="6978"/>
    <lineage>
        <taxon>Eukaryota</taxon>
        <taxon>Metazoa</taxon>
        <taxon>Ecdysozoa</taxon>
        <taxon>Arthropoda</taxon>
        <taxon>Hexapoda</taxon>
        <taxon>Insecta</taxon>
        <taxon>Pterygota</taxon>
        <taxon>Neoptera</taxon>
        <taxon>Polyneoptera</taxon>
        <taxon>Dictyoptera</taxon>
        <taxon>Blattodea</taxon>
        <taxon>Blattoidea</taxon>
        <taxon>Blattidae</taxon>
        <taxon>Blattinae</taxon>
        <taxon>Periplaneta</taxon>
    </lineage>
</organism>
<reference evidence="1 2" key="1">
    <citation type="journal article" date="2022" name="Allergy">
        <title>Genome assembly and annotation of Periplaneta americana reveal a comprehensive cockroach allergen profile.</title>
        <authorList>
            <person name="Wang L."/>
            <person name="Xiong Q."/>
            <person name="Saelim N."/>
            <person name="Wang L."/>
            <person name="Nong W."/>
            <person name="Wan A.T."/>
            <person name="Shi M."/>
            <person name="Liu X."/>
            <person name="Cao Q."/>
            <person name="Hui J.H.L."/>
            <person name="Sookrung N."/>
            <person name="Leung T.F."/>
            <person name="Tungtrongchitr A."/>
            <person name="Tsui S.K.W."/>
        </authorList>
    </citation>
    <scope>NUCLEOTIDE SEQUENCE [LARGE SCALE GENOMIC DNA]</scope>
    <source>
        <strain evidence="1">PWHHKU_190912</strain>
    </source>
</reference>
<evidence type="ECO:0000313" key="2">
    <source>
        <dbReference type="Proteomes" id="UP001148838"/>
    </source>
</evidence>
<evidence type="ECO:0000313" key="1">
    <source>
        <dbReference type="EMBL" id="KAJ4446176.1"/>
    </source>
</evidence>
<keyword evidence="2" id="KW-1185">Reference proteome</keyword>
<dbReference type="EMBL" id="JAJSOF020000009">
    <property type="protein sequence ID" value="KAJ4446176.1"/>
    <property type="molecule type" value="Genomic_DNA"/>
</dbReference>
<accession>A0ABQ8TJS9</accession>
<comment type="caution">
    <text evidence="1">The sequence shown here is derived from an EMBL/GenBank/DDBJ whole genome shotgun (WGS) entry which is preliminary data.</text>
</comment>
<name>A0ABQ8TJS9_PERAM</name>
<dbReference type="Proteomes" id="UP001148838">
    <property type="component" value="Unassembled WGS sequence"/>
</dbReference>
<sequence>MEQRLTVSENKIFRKIFGAKRSEEWKKLRNVELHALHSSPDIIKNIKSRHLRWAGWLFNDAVSTTRLFSVDEIGDSEMIFGEMRPRIRHRLTCINITVGENLGKNPTRGVGRKGGGEAKTVYNSAPALPTTIARDHDDISADPWAKVTFLLRFEGISNDAE</sequence>
<gene>
    <name evidence="1" type="ORF">ANN_12869</name>
</gene>
<protein>
    <submittedName>
        <fullName evidence="1">Uncharacterized protein</fullName>
    </submittedName>
</protein>
<proteinExistence type="predicted"/>